<dbReference type="EMBL" id="CP138333">
    <property type="protein sequence ID" value="WZX29825.1"/>
    <property type="molecule type" value="Genomic_DNA"/>
</dbReference>
<reference evidence="2" key="1">
    <citation type="submission" date="2023-10" db="EMBL/GenBank/DDBJ databases">
        <title>Genome analysis and identification of Salinococcus sp. Bachu38 nov., a PGPR from the rhizosphere of Tamarix.</title>
        <authorList>
            <person name="Liang Z."/>
            <person name="Zhang X."/>
            <person name="Jia J."/>
            <person name="Chen X."/>
            <person name="Wang Y."/>
            <person name="Wang Q."/>
            <person name="Wang R."/>
        </authorList>
    </citation>
    <scope>NUCLEOTIDE SEQUENCE [LARGE SCALE GENOMIC DNA]</scope>
    <source>
        <strain evidence="2">Bachu38</strain>
    </source>
</reference>
<name>A0ABZ3CIV1_9STAP</name>
<protein>
    <submittedName>
        <fullName evidence="1">Uncharacterized protein</fullName>
    </submittedName>
</protein>
<evidence type="ECO:0000313" key="2">
    <source>
        <dbReference type="Proteomes" id="UP001455384"/>
    </source>
</evidence>
<keyword evidence="2" id="KW-1185">Reference proteome</keyword>
<proteinExistence type="predicted"/>
<sequence>MTLIGRQERYIEQLGEQTVEAHELPGFIKKSLGIKGKFNPGVSESAIKDNIHIAEVIYHPMWIVQNTVVATRRPFKPKRIPNIIFVDAVSGYRGLLSTVPYISETAVEKDKIISHIIDAQAVEQYIKDVQNNQIDRSYVLKKPGHEQSEPRLVHLPLWKIEMQGQSGKEIHYINANTGDSEDFMSSRWASGVDLMK</sequence>
<accession>A0ABZ3CIV1</accession>
<gene>
    <name evidence="1" type="ORF">RQP18_01230</name>
</gene>
<evidence type="ECO:0000313" key="1">
    <source>
        <dbReference type="EMBL" id="WZX29825.1"/>
    </source>
</evidence>
<dbReference type="Proteomes" id="UP001455384">
    <property type="component" value="Chromosome"/>
</dbReference>
<dbReference type="RefSeq" id="WP_342388361.1">
    <property type="nucleotide sequence ID" value="NZ_CP138333.2"/>
</dbReference>
<organism evidence="1 2">
    <name type="scientific">Salinicoccus bachuensis</name>
    <dbReference type="NCBI Taxonomy" id="3136731"/>
    <lineage>
        <taxon>Bacteria</taxon>
        <taxon>Bacillati</taxon>
        <taxon>Bacillota</taxon>
        <taxon>Bacilli</taxon>
        <taxon>Bacillales</taxon>
        <taxon>Staphylococcaceae</taxon>
        <taxon>Salinicoccus</taxon>
    </lineage>
</organism>